<dbReference type="InterPro" id="IPR036388">
    <property type="entry name" value="WH-like_DNA-bd_sf"/>
</dbReference>
<proteinExistence type="predicted"/>
<feature type="domain" description="RNA polymerase sigma-70 ECF-like HTH" evidence="1">
    <location>
        <begin position="11"/>
        <end position="175"/>
    </location>
</feature>
<dbReference type="RefSeq" id="WP_206592125.1">
    <property type="nucleotide sequence ID" value="NZ_JAFKCS010000001.1"/>
</dbReference>
<organism evidence="2 3">
    <name type="scientific">Bowmanella yangjiangensis</name>
    <dbReference type="NCBI Taxonomy" id="2811230"/>
    <lineage>
        <taxon>Bacteria</taxon>
        <taxon>Pseudomonadati</taxon>
        <taxon>Pseudomonadota</taxon>
        <taxon>Gammaproteobacteria</taxon>
        <taxon>Alteromonadales</taxon>
        <taxon>Alteromonadaceae</taxon>
        <taxon>Bowmanella</taxon>
    </lineage>
</organism>
<dbReference type="Gene3D" id="1.10.10.10">
    <property type="entry name" value="Winged helix-like DNA-binding domain superfamily/Winged helix DNA-binding domain"/>
    <property type="match status" value="1"/>
</dbReference>
<dbReference type="NCBIfam" id="TIGR02999">
    <property type="entry name" value="Sig-70_X6"/>
    <property type="match status" value="1"/>
</dbReference>
<accession>A0ABS3CMF9</accession>
<dbReference type="Pfam" id="PF07638">
    <property type="entry name" value="Sigma70_ECF"/>
    <property type="match status" value="1"/>
</dbReference>
<protein>
    <submittedName>
        <fullName evidence="2">Sigma-70 family RNA polymerase sigma factor</fullName>
    </submittedName>
</protein>
<evidence type="ECO:0000313" key="2">
    <source>
        <dbReference type="EMBL" id="MBN7818286.1"/>
    </source>
</evidence>
<dbReference type="SUPFAM" id="SSF88659">
    <property type="entry name" value="Sigma3 and sigma4 domains of RNA polymerase sigma factors"/>
    <property type="match status" value="1"/>
</dbReference>
<sequence>MSSTNLNYQTDQKGLALLIDSFYQQLKKVASTQRWMIGLRSGTLCTTVLVHESFLRLKDMHSWSDPQHFLRTASKAMRYALIDYIRAQNTDKRSAPDLDEWLNILDGVNEPGSWLLDIEDALATLEQEQPRLANVVECLFFAGLTEKETAELLGINERTVRRDWQKARSWLTSELCPI</sequence>
<dbReference type="InterPro" id="IPR011517">
    <property type="entry name" value="RNA_pol_sigma70_ECF-like"/>
</dbReference>
<evidence type="ECO:0000259" key="1">
    <source>
        <dbReference type="Pfam" id="PF07638"/>
    </source>
</evidence>
<reference evidence="2 3" key="1">
    <citation type="submission" date="2021-03" db="EMBL/GenBank/DDBJ databases">
        <title>novel species isolated from a fishpond in China.</title>
        <authorList>
            <person name="Lu H."/>
            <person name="Cai Z."/>
        </authorList>
    </citation>
    <scope>NUCLEOTIDE SEQUENCE [LARGE SCALE GENOMIC DNA]</scope>
    <source>
        <strain evidence="2 3">Y57</strain>
    </source>
</reference>
<evidence type="ECO:0000313" key="3">
    <source>
        <dbReference type="Proteomes" id="UP000663992"/>
    </source>
</evidence>
<gene>
    <name evidence="2" type="ORF">J0A65_00345</name>
</gene>
<dbReference type="InterPro" id="IPR014284">
    <property type="entry name" value="RNA_pol_sigma-70_dom"/>
</dbReference>
<dbReference type="InterPro" id="IPR013324">
    <property type="entry name" value="RNA_pol_sigma_r3/r4-like"/>
</dbReference>
<keyword evidence="3" id="KW-1185">Reference proteome</keyword>
<dbReference type="Proteomes" id="UP000663992">
    <property type="component" value="Unassembled WGS sequence"/>
</dbReference>
<dbReference type="InterPro" id="IPR053812">
    <property type="entry name" value="HTH_Sigma70_ECF-like"/>
</dbReference>
<name>A0ABS3CMF9_9ALTE</name>
<dbReference type="EMBL" id="JAFKCS010000001">
    <property type="protein sequence ID" value="MBN7818286.1"/>
    <property type="molecule type" value="Genomic_DNA"/>
</dbReference>
<dbReference type="NCBIfam" id="TIGR02937">
    <property type="entry name" value="sigma70-ECF"/>
    <property type="match status" value="1"/>
</dbReference>
<comment type="caution">
    <text evidence="2">The sequence shown here is derived from an EMBL/GenBank/DDBJ whole genome shotgun (WGS) entry which is preliminary data.</text>
</comment>